<dbReference type="VEuPathDB" id="TrichDB:TRFO_18957"/>
<dbReference type="PANTHER" id="PTHR45589:SF1">
    <property type="entry name" value="WD REPEAT DOMAIN 62, ISOFORM G"/>
    <property type="match status" value="1"/>
</dbReference>
<dbReference type="Pfam" id="PF00400">
    <property type="entry name" value="WD40"/>
    <property type="match status" value="2"/>
</dbReference>
<dbReference type="OrthoDB" id="6154712at2759"/>
<dbReference type="SMART" id="SM00320">
    <property type="entry name" value="WD40"/>
    <property type="match status" value="9"/>
</dbReference>
<feature type="compositionally biased region" description="Basic and acidic residues" evidence="4">
    <location>
        <begin position="961"/>
        <end position="982"/>
    </location>
</feature>
<dbReference type="InterPro" id="IPR001680">
    <property type="entry name" value="WD40_rpt"/>
</dbReference>
<gene>
    <name evidence="5" type="ORF">TRFO_18957</name>
</gene>
<dbReference type="PANTHER" id="PTHR45589">
    <property type="entry name" value="WD REPEAT DOMAIN 62, ISOFORM G"/>
    <property type="match status" value="1"/>
</dbReference>
<keyword evidence="1 3" id="KW-0853">WD repeat</keyword>
<comment type="caution">
    <text evidence="5">The sequence shown here is derived from an EMBL/GenBank/DDBJ whole genome shotgun (WGS) entry which is preliminary data.</text>
</comment>
<protein>
    <submittedName>
        <fullName evidence="5">Uncharacterized protein</fullName>
    </submittedName>
</protein>
<accession>A0A1J4KJV9</accession>
<keyword evidence="2" id="KW-0677">Repeat</keyword>
<dbReference type="InterPro" id="IPR036322">
    <property type="entry name" value="WD40_repeat_dom_sf"/>
</dbReference>
<feature type="region of interest" description="Disordered" evidence="4">
    <location>
        <begin position="960"/>
        <end position="987"/>
    </location>
</feature>
<evidence type="ECO:0000313" key="5">
    <source>
        <dbReference type="EMBL" id="OHT11515.1"/>
    </source>
</evidence>
<dbReference type="Proteomes" id="UP000179807">
    <property type="component" value="Unassembled WGS sequence"/>
</dbReference>
<dbReference type="RefSeq" id="XP_068364651.1">
    <property type="nucleotide sequence ID" value="XM_068500478.1"/>
</dbReference>
<keyword evidence="6" id="KW-1185">Reference proteome</keyword>
<proteinExistence type="predicted"/>
<dbReference type="AlphaFoldDB" id="A0A1J4KJV9"/>
<evidence type="ECO:0000256" key="1">
    <source>
        <dbReference type="ARBA" id="ARBA00022574"/>
    </source>
</evidence>
<evidence type="ECO:0000256" key="2">
    <source>
        <dbReference type="ARBA" id="ARBA00022737"/>
    </source>
</evidence>
<feature type="compositionally biased region" description="Basic and acidic residues" evidence="4">
    <location>
        <begin position="840"/>
        <end position="852"/>
    </location>
</feature>
<feature type="compositionally biased region" description="Basic and acidic residues" evidence="4">
    <location>
        <begin position="885"/>
        <end position="913"/>
    </location>
</feature>
<dbReference type="PROSITE" id="PS50082">
    <property type="entry name" value="WD_REPEATS_2"/>
    <property type="match status" value="1"/>
</dbReference>
<dbReference type="PROSITE" id="PS00678">
    <property type="entry name" value="WD_REPEATS_1"/>
    <property type="match status" value="1"/>
</dbReference>
<evidence type="ECO:0000256" key="3">
    <source>
        <dbReference type="PROSITE-ProRule" id="PRU00221"/>
    </source>
</evidence>
<feature type="repeat" description="WD" evidence="3">
    <location>
        <begin position="331"/>
        <end position="372"/>
    </location>
</feature>
<dbReference type="Gene3D" id="2.130.10.10">
    <property type="entry name" value="YVTN repeat-like/Quinoprotein amine dehydrogenase"/>
    <property type="match status" value="3"/>
</dbReference>
<sequence length="1005" mass="111712">MNQPVLDKIIGSSPITNSNFDMHHLSGACAFPSHGFLSILLADSHQRSDIKIADDFREISALKFSQTDNQIAVGESGLNARIFILSFDSTFDKIVSQTVLETKENGFSALAFNSEKGRLISIGTDYQPYLILWDLNHSFPIKIGYYHLKSQPNSVIFNMNCTLAVVSGEGLLRLFKTTVDYKDRPLRMISRSANIGNFENSRFVGVSCTSGSQFSIYALCNEGTLCVYDSISDQFIGPGKGKLNLRPIKLNRGFVTALSADDSIILCGSEKGPIYAFKNDDGKFKVAGKFVAVPEKVISVGVSEKYIATAFNDGHILFWDRDQNGKPELNLFSHRGPICKIHVIKSTGKLVTCGSDNCVRLWELRRHRELISRSTQEMLFYRRFDPPELDYMTNICGVRAATNLNNNLIAGCSDGNIYILNIETFEDVVSFIDNVDSVTALAASEKMQYFASGGGDGLVRLYTLEGNDFTLVSKSKKYFPSCVTSLVFTDTSLIASSSNGIKFFSLPDLKEYYNYPTSEPILSLSFIEKANLVVSAGCDRCISFFDSQTGKLFNRYLLSNNFYPVAIDTHDTGLVIAAALSNGNVLVIDTITGDTLFSFDSLIGIVTSIVFHENDLVMSSYSGCIARWNLPDSFHIEIAKKHDESPINDLLASVLPNKPTLISELDIESHMQQPSKPISNSIVGNKAQVPNWIFQKDHSENENEAPININNVEAVVSNENEQQDEDEDKSGTENDDIDAPRPPINDVPADEIIRSSICSRKALFQNKSGASNALHIISGLDNKPSTFNMDDMSSSEEEEIIEVLRIPNQRHSRIKIPSSIIEKLDDECEKKKPNSNKSSTKKEEINKDDVKTNEGSIMPLKPEDMEAANGPFLLDSSSDDENEEKTEQDKDKLLAKPTKSPDESIDEHQKMADDINQTAKSLKQAFEEAKQILSMKFTDDKDKEAQKLLQDLLDSFNTQKQRRDELKKNLESASKKMEEATKLAEQASTTVYNSVEQFSSSLSPQ</sequence>
<feature type="compositionally biased region" description="Acidic residues" evidence="4">
    <location>
        <begin position="721"/>
        <end position="737"/>
    </location>
</feature>
<evidence type="ECO:0000256" key="4">
    <source>
        <dbReference type="SAM" id="MobiDB-lite"/>
    </source>
</evidence>
<dbReference type="EMBL" id="MLAK01000585">
    <property type="protein sequence ID" value="OHT11515.1"/>
    <property type="molecule type" value="Genomic_DNA"/>
</dbReference>
<dbReference type="InterPro" id="IPR052779">
    <property type="entry name" value="WDR62"/>
</dbReference>
<organism evidence="5 6">
    <name type="scientific">Tritrichomonas foetus</name>
    <dbReference type="NCBI Taxonomy" id="1144522"/>
    <lineage>
        <taxon>Eukaryota</taxon>
        <taxon>Metamonada</taxon>
        <taxon>Parabasalia</taxon>
        <taxon>Tritrichomonadida</taxon>
        <taxon>Tritrichomonadidae</taxon>
        <taxon>Tritrichomonas</taxon>
    </lineage>
</organism>
<feature type="region of interest" description="Disordered" evidence="4">
    <location>
        <begin position="718"/>
        <end position="748"/>
    </location>
</feature>
<reference evidence="5" key="1">
    <citation type="submission" date="2016-10" db="EMBL/GenBank/DDBJ databases">
        <authorList>
            <person name="Benchimol M."/>
            <person name="Almeida L.G."/>
            <person name="Vasconcelos A.T."/>
            <person name="Perreira-Neves A."/>
            <person name="Rosa I.A."/>
            <person name="Tasca T."/>
            <person name="Bogo M.R."/>
            <person name="de Souza W."/>
        </authorList>
    </citation>
    <scope>NUCLEOTIDE SEQUENCE [LARGE SCALE GENOMIC DNA]</scope>
    <source>
        <strain evidence="5">K</strain>
    </source>
</reference>
<name>A0A1J4KJV9_9EUKA</name>
<dbReference type="InterPro" id="IPR015943">
    <property type="entry name" value="WD40/YVTN_repeat-like_dom_sf"/>
</dbReference>
<dbReference type="SUPFAM" id="SSF50978">
    <property type="entry name" value="WD40 repeat-like"/>
    <property type="match status" value="2"/>
</dbReference>
<feature type="region of interest" description="Disordered" evidence="4">
    <location>
        <begin position="826"/>
        <end position="919"/>
    </location>
</feature>
<evidence type="ECO:0000313" key="6">
    <source>
        <dbReference type="Proteomes" id="UP000179807"/>
    </source>
</evidence>
<dbReference type="GeneID" id="94835182"/>
<dbReference type="InterPro" id="IPR019775">
    <property type="entry name" value="WD40_repeat_CS"/>
</dbReference>